<dbReference type="InterPro" id="IPR032466">
    <property type="entry name" value="Metal_Hydrolase"/>
</dbReference>
<accession>A0ABX2XLR2</accession>
<dbReference type="RefSeq" id="WP_065448608.1">
    <property type="nucleotide sequence ID" value="NZ_LVEN01000010.1"/>
</dbReference>
<dbReference type="PANTHER" id="PTHR43668:SF4">
    <property type="entry name" value="ALLANTOINASE"/>
    <property type="match status" value="1"/>
</dbReference>
<comment type="similarity">
    <text evidence="3">Belongs to the metallo-dependent hydrolases superfamily. DHOase family. Class I DHOase subfamily.</text>
</comment>
<dbReference type="Gene3D" id="3.20.20.140">
    <property type="entry name" value="Metal-dependent hydrolases"/>
    <property type="match status" value="1"/>
</dbReference>
<feature type="domain" description="Amidohydrolase-related" evidence="6">
    <location>
        <begin position="52"/>
        <end position="427"/>
    </location>
</feature>
<comment type="caution">
    <text evidence="7">The sequence shown here is derived from an EMBL/GenBank/DDBJ whole genome shotgun (WGS) entry which is preliminary data.</text>
</comment>
<evidence type="ECO:0000256" key="3">
    <source>
        <dbReference type="ARBA" id="ARBA00010286"/>
    </source>
</evidence>
<evidence type="ECO:0000313" key="8">
    <source>
        <dbReference type="Proteomes" id="UP000093343"/>
    </source>
</evidence>
<keyword evidence="5" id="KW-0378">Hydrolase</keyword>
<dbReference type="PROSITE" id="PS00483">
    <property type="entry name" value="DIHYDROOROTASE_2"/>
    <property type="match status" value="1"/>
</dbReference>
<dbReference type="SUPFAM" id="SSF51338">
    <property type="entry name" value="Composite domain of metallo-dependent hydrolases"/>
    <property type="match status" value="1"/>
</dbReference>
<dbReference type="CDD" id="cd01318">
    <property type="entry name" value="DHOase_IIb"/>
    <property type="match status" value="1"/>
</dbReference>
<evidence type="ECO:0000313" key="7">
    <source>
        <dbReference type="EMBL" id="OCB76235.1"/>
    </source>
</evidence>
<dbReference type="Proteomes" id="UP000093343">
    <property type="component" value="Unassembled WGS sequence"/>
</dbReference>
<reference evidence="8" key="1">
    <citation type="submission" date="2016-03" db="EMBL/GenBank/DDBJ databases">
        <title>Draft genome sequence of Paenibacillus glacialis DSM 22343.</title>
        <authorList>
            <person name="Shin S.-K."/>
            <person name="Yi H."/>
        </authorList>
    </citation>
    <scope>NUCLEOTIDE SEQUENCE [LARGE SCALE GENOMIC DNA]</scope>
    <source>
        <strain evidence="8">CCUG 60099</strain>
    </source>
</reference>
<dbReference type="InterPro" id="IPR006680">
    <property type="entry name" value="Amidohydro-rel"/>
</dbReference>
<dbReference type="NCBIfam" id="NF006688">
    <property type="entry name" value="PRK09236.1"/>
    <property type="match status" value="1"/>
</dbReference>
<dbReference type="InterPro" id="IPR050138">
    <property type="entry name" value="DHOase/Allantoinase_Hydrolase"/>
</dbReference>
<gene>
    <name evidence="7" type="ORF">FLP_05955</name>
</gene>
<keyword evidence="8" id="KW-1185">Reference proteome</keyword>
<comment type="cofactor">
    <cofactor evidence="1">
        <name>Zn(2+)</name>
        <dbReference type="ChEBI" id="CHEBI:29105"/>
    </cofactor>
</comment>
<protein>
    <submittedName>
        <fullName evidence="7">Dihydroorotase</fullName>
    </submittedName>
</protein>
<evidence type="ECO:0000256" key="5">
    <source>
        <dbReference type="ARBA" id="ARBA00022801"/>
    </source>
</evidence>
<dbReference type="InterPro" id="IPR011059">
    <property type="entry name" value="Metal-dep_hydrolase_composite"/>
</dbReference>
<evidence type="ECO:0000256" key="1">
    <source>
        <dbReference type="ARBA" id="ARBA00001947"/>
    </source>
</evidence>
<comment type="function">
    <text evidence="2">Catalyzes the reversible cyclization of carbamoyl aspartate to dihydroorotate.</text>
</comment>
<evidence type="ECO:0000256" key="4">
    <source>
        <dbReference type="ARBA" id="ARBA00022723"/>
    </source>
</evidence>
<dbReference type="SUPFAM" id="SSF51556">
    <property type="entry name" value="Metallo-dependent hydrolases"/>
    <property type="match status" value="1"/>
</dbReference>
<dbReference type="PANTHER" id="PTHR43668">
    <property type="entry name" value="ALLANTOINASE"/>
    <property type="match status" value="1"/>
</dbReference>
<organism evidence="7 8">
    <name type="scientific">Flavobacterium piscis</name>
    <dbReference type="NCBI Taxonomy" id="1114874"/>
    <lineage>
        <taxon>Bacteria</taxon>
        <taxon>Pseudomonadati</taxon>
        <taxon>Bacteroidota</taxon>
        <taxon>Flavobacteriia</taxon>
        <taxon>Flavobacteriales</taxon>
        <taxon>Flavobacteriaceae</taxon>
        <taxon>Flavobacterium</taxon>
    </lineage>
</organism>
<evidence type="ECO:0000256" key="2">
    <source>
        <dbReference type="ARBA" id="ARBA00002368"/>
    </source>
</evidence>
<evidence type="ECO:0000259" key="6">
    <source>
        <dbReference type="Pfam" id="PF01979"/>
    </source>
</evidence>
<proteinExistence type="inferred from homology"/>
<keyword evidence="4" id="KW-0479">Metal-binding</keyword>
<dbReference type="Pfam" id="PF01979">
    <property type="entry name" value="Amidohydro_1"/>
    <property type="match status" value="1"/>
</dbReference>
<dbReference type="InterPro" id="IPR002195">
    <property type="entry name" value="Dihydroorotase_CS"/>
</dbReference>
<name>A0ABX2XLR2_9FLAO</name>
<sequence>MNKILIKNARIVNEGSIFEGDVLIENDLIVEVADSISLKTSDCKVIDAEGSYLIPGAIDDQVHFREPGLTHKGDIESESRAAVAGGITSFIEQPNTVPNAVTQEILEDKYQIAAVKSFANYSFMMGATNDNLEEVLKTNPKNVAGIKIFLGSSTGNMLVDNEATLEKIFSSTPMLIAVHCEDETTIQNNLAAFKEQYGDDVPVTAHHLIRSAEACYISSSKAVALAKKTGARLHIFHLSTAKEMELFTNKIPLEDKKITAEVCVHHLWFTDEDYKTKGNFIKWNPAVKTAQDRAELWKALNDGRIDVIATDHAPHTKEEKMQSYLNAPSGGPLVQHAVVAMFEAHHQGKITVEKIVEKMCHNPAKIFKIEKRGFIKEGYFADLVIVNPSLPWSVKPENILAKCGWSPFENYTFKSRITHTFVNGELVYNNFKVKDLRNGKRLLFDR</sequence>
<dbReference type="NCBIfam" id="TIGR00857">
    <property type="entry name" value="pyrC_multi"/>
    <property type="match status" value="1"/>
</dbReference>
<dbReference type="Gene3D" id="2.30.40.10">
    <property type="entry name" value="Urease, subunit C, domain 1"/>
    <property type="match status" value="1"/>
</dbReference>
<dbReference type="EMBL" id="LVEN01000010">
    <property type="protein sequence ID" value="OCB76235.1"/>
    <property type="molecule type" value="Genomic_DNA"/>
</dbReference>